<dbReference type="PANTHER" id="PTHR23504:SF15">
    <property type="entry name" value="MAJOR FACILITATOR SUPERFAMILY (MFS) PROFILE DOMAIN-CONTAINING PROTEIN"/>
    <property type="match status" value="1"/>
</dbReference>
<dbReference type="GO" id="GO:0016020">
    <property type="term" value="C:membrane"/>
    <property type="evidence" value="ECO:0007669"/>
    <property type="project" value="UniProtKB-SubCell"/>
</dbReference>
<organism evidence="8 9">
    <name type="scientific">Magnusiomyces paraingens</name>
    <dbReference type="NCBI Taxonomy" id="2606893"/>
    <lineage>
        <taxon>Eukaryota</taxon>
        <taxon>Fungi</taxon>
        <taxon>Dikarya</taxon>
        <taxon>Ascomycota</taxon>
        <taxon>Saccharomycotina</taxon>
        <taxon>Dipodascomycetes</taxon>
        <taxon>Dipodascales</taxon>
        <taxon>Dipodascaceae</taxon>
        <taxon>Magnusiomyces</taxon>
    </lineage>
</organism>
<feature type="transmembrane region" description="Helical" evidence="6">
    <location>
        <begin position="187"/>
        <end position="211"/>
    </location>
</feature>
<comment type="subcellular location">
    <subcellularLocation>
        <location evidence="1">Membrane</location>
        <topology evidence="1">Multi-pass membrane protein</topology>
    </subcellularLocation>
</comment>
<feature type="transmembrane region" description="Helical" evidence="6">
    <location>
        <begin position="496"/>
        <end position="520"/>
    </location>
</feature>
<feature type="transmembrane region" description="Helical" evidence="6">
    <location>
        <begin position="306"/>
        <end position="324"/>
    </location>
</feature>
<evidence type="ECO:0000256" key="2">
    <source>
        <dbReference type="ARBA" id="ARBA00022448"/>
    </source>
</evidence>
<dbReference type="Gene3D" id="1.20.1250.20">
    <property type="entry name" value="MFS general substrate transporter like domains"/>
    <property type="match status" value="1"/>
</dbReference>
<feature type="transmembrane region" description="Helical" evidence="6">
    <location>
        <begin position="147"/>
        <end position="167"/>
    </location>
</feature>
<dbReference type="Pfam" id="PF07690">
    <property type="entry name" value="MFS_1"/>
    <property type="match status" value="1"/>
</dbReference>
<dbReference type="OrthoDB" id="10262656at2759"/>
<dbReference type="EMBL" id="CABVLU010000001">
    <property type="protein sequence ID" value="VVT45423.1"/>
    <property type="molecule type" value="Genomic_DNA"/>
</dbReference>
<dbReference type="RefSeq" id="XP_031851359.1">
    <property type="nucleotide sequence ID" value="XM_031995468.1"/>
</dbReference>
<dbReference type="Proteomes" id="UP000398389">
    <property type="component" value="Unassembled WGS sequence"/>
</dbReference>
<evidence type="ECO:0000256" key="1">
    <source>
        <dbReference type="ARBA" id="ARBA00004141"/>
    </source>
</evidence>
<keyword evidence="2" id="KW-0813">Transport</keyword>
<proteinExistence type="predicted"/>
<evidence type="ECO:0000313" key="9">
    <source>
        <dbReference type="Proteomes" id="UP000398389"/>
    </source>
</evidence>
<protein>
    <recommendedName>
        <fullName evidence="7">Major facilitator superfamily (MFS) profile domain-containing protein</fullName>
    </recommendedName>
</protein>
<evidence type="ECO:0000256" key="6">
    <source>
        <dbReference type="SAM" id="Phobius"/>
    </source>
</evidence>
<name>A0A5E8B1Y1_9ASCO</name>
<dbReference type="GeneID" id="43579568"/>
<evidence type="ECO:0000256" key="4">
    <source>
        <dbReference type="ARBA" id="ARBA00022989"/>
    </source>
</evidence>
<feature type="transmembrane region" description="Helical" evidence="6">
    <location>
        <begin position="395"/>
        <end position="415"/>
    </location>
</feature>
<reference evidence="8 9" key="1">
    <citation type="submission" date="2019-09" db="EMBL/GenBank/DDBJ databases">
        <authorList>
            <person name="Brejova B."/>
        </authorList>
    </citation>
    <scope>NUCLEOTIDE SEQUENCE [LARGE SCALE GENOMIC DNA]</scope>
</reference>
<evidence type="ECO:0000256" key="5">
    <source>
        <dbReference type="ARBA" id="ARBA00023136"/>
    </source>
</evidence>
<feature type="transmembrane region" description="Helical" evidence="6">
    <location>
        <begin position="361"/>
        <end position="383"/>
    </location>
</feature>
<feature type="transmembrane region" description="Helical" evidence="6">
    <location>
        <begin position="85"/>
        <end position="108"/>
    </location>
</feature>
<feature type="domain" description="Major facilitator superfamily (MFS) profile" evidence="7">
    <location>
        <begin position="14"/>
        <end position="529"/>
    </location>
</feature>
<sequence>MAGPSYLTLPHRDQILVLVICRLIEPLAYTSISPYLYYLVEWFGYKSPATITALGTIVVSGFALGQAATGMYWGSLSDRIGRKPVIMFGLIGTAVATLIFGFATDVYVATGARLLAGTLNGNVGVMRTMIAELCVGHKEYQSRAFTVMPITFNIGTILGPVVGGMLADPATAYPNSWIGKVALFKKFPYLLPNIFPMPLLAVAMVICMLFLKETQTGPDVWWPPEYDPGLRLGNWLRGKSTSYSSYTMVSSTEEDEDSLLEEEEEEIADAYVSNNNTTETSTMSIVEPTNHSEPEFGLRDILTRPVAVTITCYTLLMFHCPAFLQMLPLYMATPRVISNTSLNEHLPLVFDGGLGMPESRIGAAIALMGMTGIILQFAAYPRIAAAIGNARAHRVSLYIFPIAYVLAPFTTLLTRKGYSGSTQDSRWTTVAAIVPIAMAAILGRTLAIPPMPVLLTNAATESHRERAMGKIHGLAASVTSVAKCMGPFVLGNLYSWGVHIGIVGLAWWIMAGVVIAEIFVASGLREWGEEEEEDDHES</sequence>
<keyword evidence="5 6" id="KW-0472">Membrane</keyword>
<gene>
    <name evidence="8" type="ORF">SAPINGB_P000745</name>
</gene>
<dbReference type="InterPro" id="IPR020846">
    <property type="entry name" value="MFS_dom"/>
</dbReference>
<dbReference type="PANTHER" id="PTHR23504">
    <property type="entry name" value="MAJOR FACILITATOR SUPERFAMILY DOMAIN-CONTAINING PROTEIN 10"/>
    <property type="match status" value="1"/>
</dbReference>
<keyword evidence="4 6" id="KW-1133">Transmembrane helix</keyword>
<dbReference type="GO" id="GO:0022857">
    <property type="term" value="F:transmembrane transporter activity"/>
    <property type="evidence" value="ECO:0007669"/>
    <property type="project" value="InterPro"/>
</dbReference>
<keyword evidence="9" id="KW-1185">Reference proteome</keyword>
<dbReference type="SUPFAM" id="SSF103473">
    <property type="entry name" value="MFS general substrate transporter"/>
    <property type="match status" value="1"/>
</dbReference>
<dbReference type="InterPro" id="IPR011701">
    <property type="entry name" value="MFS"/>
</dbReference>
<accession>A0A5E8B1Y1</accession>
<evidence type="ECO:0000313" key="8">
    <source>
        <dbReference type="EMBL" id="VVT45423.1"/>
    </source>
</evidence>
<evidence type="ECO:0000256" key="3">
    <source>
        <dbReference type="ARBA" id="ARBA00022692"/>
    </source>
</evidence>
<dbReference type="PROSITE" id="PS50850">
    <property type="entry name" value="MFS"/>
    <property type="match status" value="1"/>
</dbReference>
<feature type="transmembrane region" description="Helical" evidence="6">
    <location>
        <begin position="15"/>
        <end position="37"/>
    </location>
</feature>
<dbReference type="AlphaFoldDB" id="A0A5E8B1Y1"/>
<dbReference type="InterPro" id="IPR036259">
    <property type="entry name" value="MFS_trans_sf"/>
</dbReference>
<feature type="transmembrane region" description="Helical" evidence="6">
    <location>
        <begin position="427"/>
        <end position="447"/>
    </location>
</feature>
<evidence type="ECO:0000259" key="7">
    <source>
        <dbReference type="PROSITE" id="PS50850"/>
    </source>
</evidence>
<feature type="transmembrane region" description="Helical" evidence="6">
    <location>
        <begin position="49"/>
        <end position="73"/>
    </location>
</feature>
<keyword evidence="3 6" id="KW-0812">Transmembrane</keyword>